<keyword evidence="2" id="KW-1185">Reference proteome</keyword>
<name>A0A8G1QR04_9EURO</name>
<sequence>MANWKVFSSVYIPSRERRSGPPQGQVKSSVDSKMRLVGSRWRLMSFWAIDRRHYVRHVLESRVLCRNPRVSSYAAAEG</sequence>
<dbReference type="AlphaFoldDB" id="A0A8G1QR04"/>
<dbReference type="EMBL" id="KZ825089">
    <property type="protein sequence ID" value="RAH52014.1"/>
    <property type="molecule type" value="Genomic_DNA"/>
</dbReference>
<dbReference type="RefSeq" id="XP_025509936.1">
    <property type="nucleotide sequence ID" value="XM_025654620.1"/>
</dbReference>
<reference evidence="1 2" key="1">
    <citation type="submission" date="2018-02" db="EMBL/GenBank/DDBJ databases">
        <title>The genomes of Aspergillus section Nigri reveals drivers in fungal speciation.</title>
        <authorList>
            <consortium name="DOE Joint Genome Institute"/>
            <person name="Vesth T.C."/>
            <person name="Nybo J."/>
            <person name="Theobald S."/>
            <person name="Brandl J."/>
            <person name="Frisvad J.C."/>
            <person name="Nielsen K.F."/>
            <person name="Lyhne E.K."/>
            <person name="Kogle M.E."/>
            <person name="Kuo A."/>
            <person name="Riley R."/>
            <person name="Clum A."/>
            <person name="Nolan M."/>
            <person name="Lipzen A."/>
            <person name="Salamov A."/>
            <person name="Henrissat B."/>
            <person name="Wiebenga A."/>
            <person name="De vries R.P."/>
            <person name="Grigoriev I.V."/>
            <person name="Mortensen U.H."/>
            <person name="Andersen M.R."/>
            <person name="Baker S.E."/>
        </authorList>
    </citation>
    <scope>NUCLEOTIDE SEQUENCE [LARGE SCALE GENOMIC DNA]</scope>
    <source>
        <strain evidence="1 2">CBS 112811</strain>
    </source>
</reference>
<protein>
    <submittedName>
        <fullName evidence="1">Uncharacterized protein</fullName>
    </submittedName>
</protein>
<dbReference type="Proteomes" id="UP000249526">
    <property type="component" value="Unassembled WGS sequence"/>
</dbReference>
<accession>A0A8G1QR04</accession>
<dbReference type="GeneID" id="37158022"/>
<gene>
    <name evidence="1" type="ORF">BO85DRAFT_211343</name>
</gene>
<evidence type="ECO:0000313" key="2">
    <source>
        <dbReference type="Proteomes" id="UP000249526"/>
    </source>
</evidence>
<proteinExistence type="predicted"/>
<organism evidence="1 2">
    <name type="scientific">Aspergillus piperis CBS 112811</name>
    <dbReference type="NCBI Taxonomy" id="1448313"/>
    <lineage>
        <taxon>Eukaryota</taxon>
        <taxon>Fungi</taxon>
        <taxon>Dikarya</taxon>
        <taxon>Ascomycota</taxon>
        <taxon>Pezizomycotina</taxon>
        <taxon>Eurotiomycetes</taxon>
        <taxon>Eurotiomycetidae</taxon>
        <taxon>Eurotiales</taxon>
        <taxon>Aspergillaceae</taxon>
        <taxon>Aspergillus</taxon>
        <taxon>Aspergillus subgen. Circumdati</taxon>
    </lineage>
</organism>
<evidence type="ECO:0000313" key="1">
    <source>
        <dbReference type="EMBL" id="RAH52014.1"/>
    </source>
</evidence>